<dbReference type="SUPFAM" id="SSF54631">
    <property type="entry name" value="CBS-domain pair"/>
    <property type="match status" value="1"/>
</dbReference>
<organism evidence="11 12">
    <name type="scientific">Hungatella hominis</name>
    <dbReference type="NCBI Taxonomy" id="2763050"/>
    <lineage>
        <taxon>Bacteria</taxon>
        <taxon>Bacillati</taxon>
        <taxon>Bacillota</taxon>
        <taxon>Clostridia</taxon>
        <taxon>Lachnospirales</taxon>
        <taxon>Lachnospiraceae</taxon>
        <taxon>Hungatella</taxon>
    </lineage>
</organism>
<evidence type="ECO:0000256" key="2">
    <source>
        <dbReference type="ARBA" id="ARBA00009749"/>
    </source>
</evidence>
<reference evidence="11 12" key="1">
    <citation type="submission" date="2020-08" db="EMBL/GenBank/DDBJ databases">
        <title>Genome public.</title>
        <authorList>
            <person name="Liu C."/>
            <person name="Sun Q."/>
        </authorList>
    </citation>
    <scope>NUCLEOTIDE SEQUENCE [LARGE SCALE GENOMIC DNA]</scope>
    <source>
        <strain evidence="11 12">NSJ-66</strain>
    </source>
</reference>
<dbReference type="Pfam" id="PF00571">
    <property type="entry name" value="CBS"/>
    <property type="match status" value="2"/>
</dbReference>
<dbReference type="SUPFAM" id="SSF161093">
    <property type="entry name" value="MgtE membrane domain-like"/>
    <property type="match status" value="1"/>
</dbReference>
<dbReference type="InterPro" id="IPR000644">
    <property type="entry name" value="CBS_dom"/>
</dbReference>
<dbReference type="SUPFAM" id="SSF158791">
    <property type="entry name" value="MgtE N-terminal domain-like"/>
    <property type="match status" value="1"/>
</dbReference>
<feature type="transmembrane region" description="Helical" evidence="9">
    <location>
        <begin position="284"/>
        <end position="301"/>
    </location>
</feature>
<feature type="transmembrane region" description="Helical" evidence="9">
    <location>
        <begin position="306"/>
        <end position="322"/>
    </location>
</feature>
<keyword evidence="5 9" id="KW-0460">Magnesium</keyword>
<dbReference type="SMART" id="SM00116">
    <property type="entry name" value="CBS"/>
    <property type="match status" value="2"/>
</dbReference>
<dbReference type="Gene3D" id="1.10.357.20">
    <property type="entry name" value="SLC41 divalent cation transporters, integral membrane domain"/>
    <property type="match status" value="1"/>
</dbReference>
<feature type="transmembrane region" description="Helical" evidence="9">
    <location>
        <begin position="358"/>
        <end position="378"/>
    </location>
</feature>
<sequence>MQENFNMEELMDLLFTRQFRKLKDVLTEMNEVDIATFIEELDSEKTVVVFRMLPKELASDVFACLEVDKQEHIINSITDYELGTIVDDLFVDDAVDMLEELPANVVKRVLKNARPDTRKLINQFLNYPENSAGSIMTAEYVGLKQSMTVEQAFAYIRKNGVDKETIYTCYVMDAKRRLEGVVTVKDLLMNPYEEIIGNIMDTRVIKAFTTEDQEEVADSFQKYDLLSLPVVDHEERLVGIVTVDDVVDVMEQEATEDFEKMAAMLPSEKPYLKTGVFQLAKNRIAWLLILMISSMITGGILAKYEAAFAVIPLLVTFIPMLTDTGGNAGSQSSTMIIRGMAVGEIEPGDLFKVLWKELRVGIIVGAILGFVNYVRLVILYPGKEMLCLTVVLSLMVTVVIAKTIGCVLPIAAKVFHMDPAIMAAPLITTIVDAVSLIIYFQLACSLLGL</sequence>
<dbReference type="Gene3D" id="1.25.60.10">
    <property type="entry name" value="MgtE N-terminal domain-like"/>
    <property type="match status" value="1"/>
</dbReference>
<proteinExistence type="inferred from homology"/>
<evidence type="ECO:0000259" key="10">
    <source>
        <dbReference type="PROSITE" id="PS51371"/>
    </source>
</evidence>
<comment type="similarity">
    <text evidence="2 9">Belongs to the SLC41A transporter family.</text>
</comment>
<name>A0ABR7H0M1_9FIRM</name>
<dbReference type="InterPro" id="IPR036739">
    <property type="entry name" value="SLC41_membr_dom_sf"/>
</dbReference>
<gene>
    <name evidence="11" type="primary">mgtE</name>
    <name evidence="11" type="ORF">H8S75_02160</name>
</gene>
<dbReference type="SMART" id="SM00924">
    <property type="entry name" value="MgtE_N"/>
    <property type="match status" value="1"/>
</dbReference>
<dbReference type="EMBL" id="JACOPB010000001">
    <property type="protein sequence ID" value="MBC5706756.1"/>
    <property type="molecule type" value="Genomic_DNA"/>
</dbReference>
<feature type="transmembrane region" description="Helical" evidence="9">
    <location>
        <begin position="423"/>
        <end position="447"/>
    </location>
</feature>
<dbReference type="InterPro" id="IPR038076">
    <property type="entry name" value="MgtE_N_sf"/>
</dbReference>
<evidence type="ECO:0000256" key="9">
    <source>
        <dbReference type="RuleBase" id="RU362011"/>
    </source>
</evidence>
<comment type="subunit">
    <text evidence="9">Homodimer.</text>
</comment>
<dbReference type="PANTHER" id="PTHR43773">
    <property type="entry name" value="MAGNESIUM TRANSPORTER MGTE"/>
    <property type="match status" value="1"/>
</dbReference>
<feature type="transmembrane region" description="Helical" evidence="9">
    <location>
        <begin position="385"/>
        <end position="411"/>
    </location>
</feature>
<keyword evidence="9" id="KW-1003">Cell membrane</keyword>
<dbReference type="InterPro" id="IPR046342">
    <property type="entry name" value="CBS_dom_sf"/>
</dbReference>
<dbReference type="Pfam" id="PF03448">
    <property type="entry name" value="MgtE_N"/>
    <property type="match status" value="1"/>
</dbReference>
<evidence type="ECO:0000313" key="11">
    <source>
        <dbReference type="EMBL" id="MBC5706756.1"/>
    </source>
</evidence>
<dbReference type="PROSITE" id="PS51371">
    <property type="entry name" value="CBS"/>
    <property type="match status" value="1"/>
</dbReference>
<keyword evidence="7 9" id="KW-0472">Membrane</keyword>
<evidence type="ECO:0000256" key="7">
    <source>
        <dbReference type="ARBA" id="ARBA00023136"/>
    </source>
</evidence>
<evidence type="ECO:0000256" key="3">
    <source>
        <dbReference type="ARBA" id="ARBA00022448"/>
    </source>
</evidence>
<dbReference type="PANTHER" id="PTHR43773:SF1">
    <property type="entry name" value="MAGNESIUM TRANSPORTER MGTE"/>
    <property type="match status" value="1"/>
</dbReference>
<evidence type="ECO:0000256" key="4">
    <source>
        <dbReference type="ARBA" id="ARBA00022692"/>
    </source>
</evidence>
<protein>
    <recommendedName>
        <fullName evidence="9">Magnesium transporter MgtE</fullName>
    </recommendedName>
</protein>
<dbReference type="CDD" id="cd04606">
    <property type="entry name" value="CBS_pair_Mg_transporter"/>
    <property type="match status" value="1"/>
</dbReference>
<keyword evidence="8" id="KW-0129">CBS domain</keyword>
<dbReference type="NCBIfam" id="TIGR00400">
    <property type="entry name" value="mgtE"/>
    <property type="match status" value="1"/>
</dbReference>
<comment type="subcellular location">
    <subcellularLocation>
        <location evidence="9">Cell membrane</location>
        <topology evidence="9">Multi-pass membrane protein</topology>
    </subcellularLocation>
    <subcellularLocation>
        <location evidence="1">Membrane</location>
        <topology evidence="1">Multi-pass membrane protein</topology>
    </subcellularLocation>
</comment>
<dbReference type="Proteomes" id="UP000634672">
    <property type="component" value="Unassembled WGS sequence"/>
</dbReference>
<evidence type="ECO:0000313" key="12">
    <source>
        <dbReference type="Proteomes" id="UP000634672"/>
    </source>
</evidence>
<accession>A0ABR7H0M1</accession>
<dbReference type="Pfam" id="PF01769">
    <property type="entry name" value="MgtE"/>
    <property type="match status" value="1"/>
</dbReference>
<keyword evidence="12" id="KW-1185">Reference proteome</keyword>
<evidence type="ECO:0000256" key="8">
    <source>
        <dbReference type="PROSITE-ProRule" id="PRU00703"/>
    </source>
</evidence>
<dbReference type="InterPro" id="IPR006668">
    <property type="entry name" value="Mg_transptr_MgtE_intracell_dom"/>
</dbReference>
<dbReference type="InterPro" id="IPR006669">
    <property type="entry name" value="MgtE_transporter"/>
</dbReference>
<comment type="caution">
    <text evidence="11">The sequence shown here is derived from an EMBL/GenBank/DDBJ whole genome shotgun (WGS) entry which is preliminary data.</text>
</comment>
<keyword evidence="3 9" id="KW-0813">Transport</keyword>
<dbReference type="Gene3D" id="3.10.580.10">
    <property type="entry name" value="CBS-domain"/>
    <property type="match status" value="1"/>
</dbReference>
<evidence type="ECO:0000256" key="5">
    <source>
        <dbReference type="ARBA" id="ARBA00022842"/>
    </source>
</evidence>
<comment type="function">
    <text evidence="9">Acts as a magnesium transporter.</text>
</comment>
<dbReference type="InterPro" id="IPR006667">
    <property type="entry name" value="SLC41_membr_dom"/>
</dbReference>
<evidence type="ECO:0000256" key="6">
    <source>
        <dbReference type="ARBA" id="ARBA00022989"/>
    </source>
</evidence>
<feature type="domain" description="CBS" evidence="10">
    <location>
        <begin position="200"/>
        <end position="256"/>
    </location>
</feature>
<keyword evidence="6 9" id="KW-1133">Transmembrane helix</keyword>
<keyword evidence="4 9" id="KW-0812">Transmembrane</keyword>
<dbReference type="RefSeq" id="WP_187018992.1">
    <property type="nucleotide sequence ID" value="NZ_JACOPB010000001.1"/>
</dbReference>
<evidence type="ECO:0000256" key="1">
    <source>
        <dbReference type="ARBA" id="ARBA00004141"/>
    </source>
</evidence>
<keyword evidence="9" id="KW-0479">Metal-binding</keyword>